<comment type="caution">
    <text evidence="1">The sequence shown here is derived from an EMBL/GenBank/DDBJ whole genome shotgun (WGS) entry which is preliminary data.</text>
</comment>
<accession>A0AAV8S1C5</accession>
<dbReference type="Proteomes" id="UP001222027">
    <property type="component" value="Unassembled WGS sequence"/>
</dbReference>
<sequence>MLQEAWSIFSKVQFHQLCIVISSLRMLQILDYLEKQWSTTRNLTSREQLDILIPGRSPQQGLMDYVELAAMDVAGSAGWEDIVDPRLSGAYNAEELHNIAAVAHKCINPDSGARPSTSFVVQALLQVVKVRDG</sequence>
<keyword evidence="2" id="KW-1185">Reference proteome</keyword>
<reference evidence="1 2" key="1">
    <citation type="submission" date="2022-12" db="EMBL/GenBank/DDBJ databases">
        <title>Chromosome-scale assembly of the Ensete ventricosum genome.</title>
        <authorList>
            <person name="Dussert Y."/>
            <person name="Stocks J."/>
            <person name="Wendawek A."/>
            <person name="Woldeyes F."/>
            <person name="Nichols R.A."/>
            <person name="Borrell J.S."/>
        </authorList>
    </citation>
    <scope>NUCLEOTIDE SEQUENCE [LARGE SCALE GENOMIC DNA]</scope>
    <source>
        <strain evidence="2">cv. Maze</strain>
        <tissue evidence="1">Seeds</tissue>
    </source>
</reference>
<organism evidence="1 2">
    <name type="scientific">Ensete ventricosum</name>
    <name type="common">Abyssinian banana</name>
    <name type="synonym">Musa ensete</name>
    <dbReference type="NCBI Taxonomy" id="4639"/>
    <lineage>
        <taxon>Eukaryota</taxon>
        <taxon>Viridiplantae</taxon>
        <taxon>Streptophyta</taxon>
        <taxon>Embryophyta</taxon>
        <taxon>Tracheophyta</taxon>
        <taxon>Spermatophyta</taxon>
        <taxon>Magnoliopsida</taxon>
        <taxon>Liliopsida</taxon>
        <taxon>Zingiberales</taxon>
        <taxon>Musaceae</taxon>
        <taxon>Ensete</taxon>
    </lineage>
</organism>
<evidence type="ECO:0000313" key="2">
    <source>
        <dbReference type="Proteomes" id="UP001222027"/>
    </source>
</evidence>
<gene>
    <name evidence="1" type="ORF">OPV22_003606</name>
</gene>
<evidence type="ECO:0000313" key="1">
    <source>
        <dbReference type="EMBL" id="KAJ8513172.1"/>
    </source>
</evidence>
<proteinExistence type="predicted"/>
<evidence type="ECO:0008006" key="3">
    <source>
        <dbReference type="Google" id="ProtNLM"/>
    </source>
</evidence>
<dbReference type="Gene3D" id="1.10.510.10">
    <property type="entry name" value="Transferase(Phosphotransferase) domain 1"/>
    <property type="match status" value="1"/>
</dbReference>
<dbReference type="EMBL" id="JAQQAF010000001">
    <property type="protein sequence ID" value="KAJ8513172.1"/>
    <property type="molecule type" value="Genomic_DNA"/>
</dbReference>
<dbReference type="AlphaFoldDB" id="A0AAV8S1C5"/>
<protein>
    <recommendedName>
        <fullName evidence="3">Serine-threonine/tyrosine-protein kinase catalytic domain-containing protein</fullName>
    </recommendedName>
</protein>
<name>A0AAV8S1C5_ENSVE</name>